<dbReference type="AlphaFoldDB" id="A0A8J3IMW6"/>
<dbReference type="SUPFAM" id="SSF53822">
    <property type="entry name" value="Periplasmic binding protein-like I"/>
    <property type="match status" value="1"/>
</dbReference>
<evidence type="ECO:0000259" key="4">
    <source>
        <dbReference type="PROSITE" id="PS50932"/>
    </source>
</evidence>
<dbReference type="PANTHER" id="PTHR30146:SF109">
    <property type="entry name" value="HTH-TYPE TRANSCRIPTIONAL REGULATOR GALS"/>
    <property type="match status" value="1"/>
</dbReference>
<evidence type="ECO:0000256" key="1">
    <source>
        <dbReference type="ARBA" id="ARBA00023015"/>
    </source>
</evidence>
<protein>
    <submittedName>
        <fullName evidence="5">Alanine racemase</fullName>
    </submittedName>
</protein>
<dbReference type="EMBL" id="BNJK01000001">
    <property type="protein sequence ID" value="GHO93600.1"/>
    <property type="molecule type" value="Genomic_DNA"/>
</dbReference>
<dbReference type="Gene3D" id="3.40.50.2300">
    <property type="match status" value="2"/>
</dbReference>
<dbReference type="Proteomes" id="UP000597444">
    <property type="component" value="Unassembled WGS sequence"/>
</dbReference>
<accession>A0A8J3IMW6</accession>
<dbReference type="PROSITE" id="PS00356">
    <property type="entry name" value="HTH_LACI_1"/>
    <property type="match status" value="1"/>
</dbReference>
<evidence type="ECO:0000256" key="2">
    <source>
        <dbReference type="ARBA" id="ARBA00023125"/>
    </source>
</evidence>
<dbReference type="SMART" id="SM00354">
    <property type="entry name" value="HTH_LACI"/>
    <property type="match status" value="1"/>
</dbReference>
<organism evidence="5 6">
    <name type="scientific">Reticulibacter mediterranei</name>
    <dbReference type="NCBI Taxonomy" id="2778369"/>
    <lineage>
        <taxon>Bacteria</taxon>
        <taxon>Bacillati</taxon>
        <taxon>Chloroflexota</taxon>
        <taxon>Ktedonobacteria</taxon>
        <taxon>Ktedonobacterales</taxon>
        <taxon>Reticulibacteraceae</taxon>
        <taxon>Reticulibacter</taxon>
    </lineage>
</organism>
<dbReference type="Gene3D" id="1.10.260.40">
    <property type="entry name" value="lambda repressor-like DNA-binding domains"/>
    <property type="match status" value="1"/>
</dbReference>
<name>A0A8J3IMW6_9CHLR</name>
<dbReference type="RefSeq" id="WP_220204377.1">
    <property type="nucleotide sequence ID" value="NZ_BNJK01000001.1"/>
</dbReference>
<dbReference type="Pfam" id="PF13377">
    <property type="entry name" value="Peripla_BP_3"/>
    <property type="match status" value="1"/>
</dbReference>
<evidence type="ECO:0000313" key="5">
    <source>
        <dbReference type="EMBL" id="GHO93600.1"/>
    </source>
</evidence>
<gene>
    <name evidence="5" type="ORF">KSF_036480</name>
</gene>
<dbReference type="SUPFAM" id="SSF47413">
    <property type="entry name" value="lambda repressor-like DNA-binding domains"/>
    <property type="match status" value="1"/>
</dbReference>
<dbReference type="CDD" id="cd01392">
    <property type="entry name" value="HTH_LacI"/>
    <property type="match status" value="1"/>
</dbReference>
<evidence type="ECO:0000313" key="6">
    <source>
        <dbReference type="Proteomes" id="UP000597444"/>
    </source>
</evidence>
<dbReference type="InterPro" id="IPR046335">
    <property type="entry name" value="LacI/GalR-like_sensor"/>
</dbReference>
<evidence type="ECO:0000256" key="3">
    <source>
        <dbReference type="ARBA" id="ARBA00023163"/>
    </source>
</evidence>
<reference evidence="5" key="1">
    <citation type="submission" date="2020-10" db="EMBL/GenBank/DDBJ databases">
        <title>Taxonomic study of unclassified bacteria belonging to the class Ktedonobacteria.</title>
        <authorList>
            <person name="Yabe S."/>
            <person name="Wang C.M."/>
            <person name="Zheng Y."/>
            <person name="Sakai Y."/>
            <person name="Cavaletti L."/>
            <person name="Monciardini P."/>
            <person name="Donadio S."/>
        </authorList>
    </citation>
    <scope>NUCLEOTIDE SEQUENCE</scope>
    <source>
        <strain evidence="5">ID150040</strain>
    </source>
</reference>
<dbReference type="Pfam" id="PF00356">
    <property type="entry name" value="LacI"/>
    <property type="match status" value="1"/>
</dbReference>
<dbReference type="InterPro" id="IPR028082">
    <property type="entry name" value="Peripla_BP_I"/>
</dbReference>
<keyword evidence="1" id="KW-0805">Transcription regulation</keyword>
<dbReference type="PROSITE" id="PS50932">
    <property type="entry name" value="HTH_LACI_2"/>
    <property type="match status" value="1"/>
</dbReference>
<dbReference type="GO" id="GO:0003700">
    <property type="term" value="F:DNA-binding transcription factor activity"/>
    <property type="evidence" value="ECO:0007669"/>
    <property type="project" value="TreeGrafter"/>
</dbReference>
<sequence length="355" mass="39466">MHTIHDVAKAAGVSITTVSRALNGYGDVSEKTRQRIVRVARELGYHANAAARNLRGKRTDTIAFAPYLYIESESEPFVKEFIGMLAVDCFEHNLSLLVTLPYPEQSMSEMYRKLTNSSRADGVILAHVQPEDPRISLLQEIGMPFVAFGRKLDETDLSYPFIDVDSRAGIHKLVSYLYEQGHRRIAYLSKPLEASYVYFRKSGYLEALQSYGLVEDPHLIIMGLQNQQDTFQAVERVLALPEEEAPTAIVTSNDWLALYVLSALRAQGKAIGKEPGQIAVASFDNLSFAAFVDPALTTVRQPTNVLSKLALELLVSILKQEAAPLKQLEDPTFPVTQLGPEQFLVEPDLIVRNSA</sequence>
<comment type="caution">
    <text evidence="5">The sequence shown here is derived from an EMBL/GenBank/DDBJ whole genome shotgun (WGS) entry which is preliminary data.</text>
</comment>
<proteinExistence type="predicted"/>
<dbReference type="PRINTS" id="PR00036">
    <property type="entry name" value="HTHLACI"/>
</dbReference>
<dbReference type="PANTHER" id="PTHR30146">
    <property type="entry name" value="LACI-RELATED TRANSCRIPTIONAL REPRESSOR"/>
    <property type="match status" value="1"/>
</dbReference>
<dbReference type="InterPro" id="IPR000843">
    <property type="entry name" value="HTH_LacI"/>
</dbReference>
<keyword evidence="2" id="KW-0238">DNA-binding</keyword>
<dbReference type="InterPro" id="IPR010982">
    <property type="entry name" value="Lambda_DNA-bd_dom_sf"/>
</dbReference>
<feature type="domain" description="HTH lacI-type" evidence="4">
    <location>
        <begin position="3"/>
        <end position="56"/>
    </location>
</feature>
<dbReference type="GO" id="GO:0000976">
    <property type="term" value="F:transcription cis-regulatory region binding"/>
    <property type="evidence" value="ECO:0007669"/>
    <property type="project" value="TreeGrafter"/>
</dbReference>
<keyword evidence="3" id="KW-0804">Transcription</keyword>
<keyword evidence="6" id="KW-1185">Reference proteome</keyword>